<feature type="coiled-coil region" evidence="1">
    <location>
        <begin position="115"/>
        <end position="183"/>
    </location>
</feature>
<evidence type="ECO:0000313" key="2">
    <source>
        <dbReference type="EMBL" id="CAD8090854.1"/>
    </source>
</evidence>
<gene>
    <name evidence="2" type="ORF">PSON_ATCC_30995.1.T0560232</name>
</gene>
<protein>
    <submittedName>
        <fullName evidence="2">Uncharacterized protein</fullName>
    </submittedName>
</protein>
<dbReference type="EMBL" id="CAJJDN010000056">
    <property type="protein sequence ID" value="CAD8090854.1"/>
    <property type="molecule type" value="Genomic_DNA"/>
</dbReference>
<dbReference type="OrthoDB" id="290657at2759"/>
<keyword evidence="1" id="KW-0175">Coiled coil</keyword>
<sequence>MNNNIDQLLRGRPKILKGSQTLIQNKPTQDFSLNLDKALFTMQPAPRLIVPKELNMEKKKYEGSVDQVDITEQEYEKLIPKKSKDPPITNKEIVNDKQEMPTYVLEEEKTKQFVMEALSEELARLDSNTENLLRSLDQEKEKMGLMKQQNDEIEQQVKQMVQNKRLENRISQLEDQLRVPKELKLNLLNADWNVANERIELMFKENQDLFNEADMIAHEFAKQQLEYEND</sequence>
<name>A0A8S1NUW7_9CILI</name>
<evidence type="ECO:0000256" key="1">
    <source>
        <dbReference type="SAM" id="Coils"/>
    </source>
</evidence>
<proteinExistence type="predicted"/>
<organism evidence="2 3">
    <name type="scientific">Paramecium sonneborni</name>
    <dbReference type="NCBI Taxonomy" id="65129"/>
    <lineage>
        <taxon>Eukaryota</taxon>
        <taxon>Sar</taxon>
        <taxon>Alveolata</taxon>
        <taxon>Ciliophora</taxon>
        <taxon>Intramacronucleata</taxon>
        <taxon>Oligohymenophorea</taxon>
        <taxon>Peniculida</taxon>
        <taxon>Parameciidae</taxon>
        <taxon>Paramecium</taxon>
    </lineage>
</organism>
<dbReference type="AlphaFoldDB" id="A0A8S1NUW7"/>
<comment type="caution">
    <text evidence="2">The sequence shown here is derived from an EMBL/GenBank/DDBJ whole genome shotgun (WGS) entry which is preliminary data.</text>
</comment>
<keyword evidence="3" id="KW-1185">Reference proteome</keyword>
<accession>A0A8S1NUW7</accession>
<evidence type="ECO:0000313" key="3">
    <source>
        <dbReference type="Proteomes" id="UP000692954"/>
    </source>
</evidence>
<dbReference type="Proteomes" id="UP000692954">
    <property type="component" value="Unassembled WGS sequence"/>
</dbReference>
<reference evidence="2" key="1">
    <citation type="submission" date="2021-01" db="EMBL/GenBank/DDBJ databases">
        <authorList>
            <consortium name="Genoscope - CEA"/>
            <person name="William W."/>
        </authorList>
    </citation>
    <scope>NUCLEOTIDE SEQUENCE</scope>
</reference>